<gene>
    <name evidence="2" type="ORF">NITHO_2250006</name>
</gene>
<name>I4EFB6_9BACT</name>
<evidence type="ECO:0000313" key="3">
    <source>
        <dbReference type="Proteomes" id="UP000004221"/>
    </source>
</evidence>
<dbReference type="Proteomes" id="UP000004221">
    <property type="component" value="Unassembled WGS sequence"/>
</dbReference>
<proteinExistence type="predicted"/>
<keyword evidence="3" id="KW-1185">Reference proteome</keyword>
<feature type="region of interest" description="Disordered" evidence="1">
    <location>
        <begin position="1"/>
        <end position="32"/>
    </location>
</feature>
<evidence type="ECO:0000313" key="2">
    <source>
        <dbReference type="EMBL" id="CCF83378.1"/>
    </source>
</evidence>
<protein>
    <submittedName>
        <fullName evidence="2">Uncharacterized protein</fullName>
    </submittedName>
</protein>
<comment type="caution">
    <text evidence="2">The sequence shown here is derived from an EMBL/GenBank/DDBJ whole genome shotgun (WGS) entry which is preliminary data.</text>
</comment>
<dbReference type="AlphaFoldDB" id="I4EFB6"/>
<reference evidence="2 3" key="1">
    <citation type="journal article" date="2012" name="ISME J.">
        <title>Nitrification expanded: discovery, physiology and genomics of a nitrite-oxidizing bacterium from the phylum Chloroflexi.</title>
        <authorList>
            <person name="Sorokin D.Y."/>
            <person name="Lucker S."/>
            <person name="Vejmelkova D."/>
            <person name="Kostrikina N.A."/>
            <person name="Kleerebezem R."/>
            <person name="Rijpstra W.I."/>
            <person name="Damste J.S."/>
            <person name="Le Paslier D."/>
            <person name="Muyzer G."/>
            <person name="Wagner M."/>
            <person name="van Loosdrecht M.C."/>
            <person name="Daims H."/>
        </authorList>
    </citation>
    <scope>NUCLEOTIDE SEQUENCE [LARGE SCALE GENOMIC DNA]</scope>
    <source>
        <strain evidence="3">none</strain>
    </source>
</reference>
<organism evidence="2 3">
    <name type="scientific">Nitrolancea hollandica Lb</name>
    <dbReference type="NCBI Taxonomy" id="1129897"/>
    <lineage>
        <taxon>Bacteria</taxon>
        <taxon>Pseudomonadati</taxon>
        <taxon>Thermomicrobiota</taxon>
        <taxon>Thermomicrobia</taxon>
        <taxon>Sphaerobacterales</taxon>
        <taxon>Sphaerobacterineae</taxon>
        <taxon>Sphaerobacteraceae</taxon>
        <taxon>Nitrolancea</taxon>
    </lineage>
</organism>
<dbReference type="EMBL" id="CAGS01000141">
    <property type="protein sequence ID" value="CCF83378.1"/>
    <property type="molecule type" value="Genomic_DNA"/>
</dbReference>
<sequence>MSRVASRSPGTGSTLPTRTIMRSGWPNWKPAGSRPCGLRCNSWEPARGPTALTPARAELLPILGEGKSLESVFPLP</sequence>
<feature type="compositionally biased region" description="Polar residues" evidence="1">
    <location>
        <begin position="8"/>
        <end position="17"/>
    </location>
</feature>
<evidence type="ECO:0000256" key="1">
    <source>
        <dbReference type="SAM" id="MobiDB-lite"/>
    </source>
</evidence>
<accession>I4EFB6</accession>